<sequence>MAYGTVFGAFGEGALPKAATAGAAGAAGAAWADDVADGFASVNALGQNGTAAASSSAPASTTPSSAT</sequence>
<dbReference type="Proteomes" id="UP000603227">
    <property type="component" value="Unassembled WGS sequence"/>
</dbReference>
<dbReference type="AlphaFoldDB" id="A0A918Z416"/>
<reference evidence="1" key="1">
    <citation type="journal article" date="2014" name="Int. J. Syst. Evol. Microbiol.">
        <title>Complete genome sequence of Corynebacterium casei LMG S-19264T (=DSM 44701T), isolated from a smear-ripened cheese.</title>
        <authorList>
            <consortium name="US DOE Joint Genome Institute (JGI-PGF)"/>
            <person name="Walter F."/>
            <person name="Albersmeier A."/>
            <person name="Kalinowski J."/>
            <person name="Ruckert C."/>
        </authorList>
    </citation>
    <scope>NUCLEOTIDE SEQUENCE</scope>
    <source>
        <strain evidence="1">CGMCC 4.7403</strain>
    </source>
</reference>
<name>A0A918Z416_9ACTN</name>
<evidence type="ECO:0000313" key="2">
    <source>
        <dbReference type="Proteomes" id="UP000603227"/>
    </source>
</evidence>
<evidence type="ECO:0000313" key="1">
    <source>
        <dbReference type="EMBL" id="GHE35335.1"/>
    </source>
</evidence>
<comment type="caution">
    <text evidence="1">The sequence shown here is derived from an EMBL/GenBank/DDBJ whole genome shotgun (WGS) entry which is preliminary data.</text>
</comment>
<gene>
    <name evidence="1" type="ORF">GCM10017771_53090</name>
</gene>
<proteinExistence type="predicted"/>
<organism evidence="1 2">
    <name type="scientific">Streptomyces capitiformicae</name>
    <dbReference type="NCBI Taxonomy" id="2014920"/>
    <lineage>
        <taxon>Bacteria</taxon>
        <taxon>Bacillati</taxon>
        <taxon>Actinomycetota</taxon>
        <taxon>Actinomycetes</taxon>
        <taxon>Kitasatosporales</taxon>
        <taxon>Streptomycetaceae</taxon>
        <taxon>Streptomyces</taxon>
    </lineage>
</organism>
<protein>
    <submittedName>
        <fullName evidence="1">Uncharacterized protein</fullName>
    </submittedName>
</protein>
<dbReference type="EMBL" id="BNAT01000020">
    <property type="protein sequence ID" value="GHE35335.1"/>
    <property type="molecule type" value="Genomic_DNA"/>
</dbReference>
<keyword evidence="2" id="KW-1185">Reference proteome</keyword>
<reference evidence="1" key="2">
    <citation type="submission" date="2020-09" db="EMBL/GenBank/DDBJ databases">
        <authorList>
            <person name="Sun Q."/>
            <person name="Zhou Y."/>
        </authorList>
    </citation>
    <scope>NUCLEOTIDE SEQUENCE</scope>
    <source>
        <strain evidence="1">CGMCC 4.7403</strain>
    </source>
</reference>
<accession>A0A918Z416</accession>